<dbReference type="InterPro" id="IPR036526">
    <property type="entry name" value="C-N_Hydrolase_sf"/>
</dbReference>
<protein>
    <recommendedName>
        <fullName evidence="1">CN hydrolase domain-containing protein</fullName>
    </recommendedName>
</protein>
<accession>A0ABQ6H2U7</accession>
<dbReference type="InterPro" id="IPR003010">
    <property type="entry name" value="C-N_Hydrolase"/>
</dbReference>
<sequence length="285" mass="31854">MSHFSIAGLQLKLSSGDSTDLISEKIVHTKKRFPWLDMIVISELASFGVDKKFASPLPSKAEKLYCQLAKENDIWLIPGSFFEQVDDKVYNTAPVINNQGEVIERYRKIYPFYPYESGVEAGQDFVVFDVPQGRIGIAICYDLWIPEVARSLTCLGAEVLIYPTLTGTIDRQKELILSQATAIQNQCYVFGLNASSPLGNGQSIMVGPDGNLIYQAGSDEEVIPIEVDFSNVRRNRENGLFNLGQPLKSFRDNRRIIQQVSKIINNDNELSKLGELKLPASKKNS</sequence>
<dbReference type="SUPFAM" id="SSF56317">
    <property type="entry name" value="Carbon-nitrogen hydrolase"/>
    <property type="match status" value="1"/>
</dbReference>
<evidence type="ECO:0000313" key="2">
    <source>
        <dbReference type="EMBL" id="GLX81455.1"/>
    </source>
</evidence>
<comment type="caution">
    <text evidence="2">The sequence shown here is derived from an EMBL/GenBank/DDBJ whole genome shotgun (WGS) entry which is preliminary data.</text>
</comment>
<dbReference type="PANTHER" id="PTHR23088:SF27">
    <property type="entry name" value="DEAMINATED GLUTATHIONE AMIDASE"/>
    <property type="match status" value="1"/>
</dbReference>
<gene>
    <name evidence="2" type="ORF">theurythT_09070</name>
</gene>
<name>A0ABQ6H2U7_9GAMM</name>
<evidence type="ECO:0000313" key="3">
    <source>
        <dbReference type="Proteomes" id="UP001157133"/>
    </source>
</evidence>
<keyword evidence="3" id="KW-1185">Reference proteome</keyword>
<dbReference type="EMBL" id="BSSU01000004">
    <property type="protein sequence ID" value="GLX81455.1"/>
    <property type="molecule type" value="Genomic_DNA"/>
</dbReference>
<evidence type="ECO:0000259" key="1">
    <source>
        <dbReference type="PROSITE" id="PS50263"/>
    </source>
</evidence>
<proteinExistence type="predicted"/>
<dbReference type="RefSeq" id="WP_284206789.1">
    <property type="nucleotide sequence ID" value="NZ_BSSU01000004.1"/>
</dbReference>
<dbReference type="Pfam" id="PF00795">
    <property type="entry name" value="CN_hydrolase"/>
    <property type="match status" value="1"/>
</dbReference>
<feature type="domain" description="CN hydrolase" evidence="1">
    <location>
        <begin position="4"/>
        <end position="229"/>
    </location>
</feature>
<dbReference type="PANTHER" id="PTHR23088">
    <property type="entry name" value="NITRILASE-RELATED"/>
    <property type="match status" value="1"/>
</dbReference>
<dbReference type="Gene3D" id="3.60.110.10">
    <property type="entry name" value="Carbon-nitrogen hydrolase"/>
    <property type="match status" value="1"/>
</dbReference>
<organism evidence="2 3">
    <name type="scientific">Thalassotalea eurytherma</name>
    <dbReference type="NCBI Taxonomy" id="1144278"/>
    <lineage>
        <taxon>Bacteria</taxon>
        <taxon>Pseudomonadati</taxon>
        <taxon>Pseudomonadota</taxon>
        <taxon>Gammaproteobacteria</taxon>
        <taxon>Alteromonadales</taxon>
        <taxon>Colwelliaceae</taxon>
        <taxon>Thalassotalea</taxon>
    </lineage>
</organism>
<dbReference type="CDD" id="cd07197">
    <property type="entry name" value="nitrilase"/>
    <property type="match status" value="1"/>
</dbReference>
<dbReference type="Proteomes" id="UP001157133">
    <property type="component" value="Unassembled WGS sequence"/>
</dbReference>
<reference evidence="2 3" key="1">
    <citation type="submission" date="2023-03" db="EMBL/GenBank/DDBJ databases">
        <title>Draft genome sequence of Thalassotalea eurytherma JCM 18482T.</title>
        <authorList>
            <person name="Sawabe T."/>
        </authorList>
    </citation>
    <scope>NUCLEOTIDE SEQUENCE [LARGE SCALE GENOMIC DNA]</scope>
    <source>
        <strain evidence="2 3">JCM 18482</strain>
    </source>
</reference>
<dbReference type="PROSITE" id="PS50263">
    <property type="entry name" value="CN_HYDROLASE"/>
    <property type="match status" value="1"/>
</dbReference>